<dbReference type="Proteomes" id="UP000029050">
    <property type="component" value="Unassembled WGS sequence"/>
</dbReference>
<accession>A0A087CG70</accession>
<reference evidence="2 3" key="1">
    <citation type="submission" date="2014-03" db="EMBL/GenBank/DDBJ databases">
        <title>Genomics of Bifidobacteria.</title>
        <authorList>
            <person name="Ventura M."/>
            <person name="Milani C."/>
            <person name="Lugli G.A."/>
        </authorList>
    </citation>
    <scope>NUCLEOTIDE SEQUENCE [LARGE SCALE GENOMIC DNA]</scope>
    <source>
        <strain evidence="2 3">LMG 21775</strain>
    </source>
</reference>
<proteinExistence type="predicted"/>
<organism evidence="2 3">
    <name type="scientific">Bifidobacterium psychraerophilum</name>
    <dbReference type="NCBI Taxonomy" id="218140"/>
    <lineage>
        <taxon>Bacteria</taxon>
        <taxon>Bacillati</taxon>
        <taxon>Actinomycetota</taxon>
        <taxon>Actinomycetes</taxon>
        <taxon>Bifidobacteriales</taxon>
        <taxon>Bifidobacteriaceae</taxon>
        <taxon>Bifidobacterium</taxon>
    </lineage>
</organism>
<protein>
    <submittedName>
        <fullName evidence="2">Uncharacterized protein</fullName>
    </submittedName>
</protein>
<dbReference type="AlphaFoldDB" id="A0A087CG70"/>
<keyword evidence="3" id="KW-1185">Reference proteome</keyword>
<dbReference type="EMBL" id="JGZI01000009">
    <property type="protein sequence ID" value="KFI82270.1"/>
    <property type="molecule type" value="Genomic_DNA"/>
</dbReference>
<feature type="region of interest" description="Disordered" evidence="1">
    <location>
        <begin position="1"/>
        <end position="29"/>
    </location>
</feature>
<sequence>MIFSVDSARSRSRGRKPSVDKTRRPRGDRRNKALTTVPWALLVLLWLFAGVVAISTANSNYRVFGDVVINALGSGSFDIMVSGSSDPEWSPDVSGTVSWEQGKDAPYVIDVPESPELLIPGTVVWTSVAVKNVSFASSAGIQVTLMDAHRSDPRLNLFEQSQFTLECDGAVLFSDVPGDEAWRMAKKGIGRILAPDDAALCHVGVSLRREILDKGYAIPRNARVIPQLLFEGVQR</sequence>
<dbReference type="STRING" id="218140.BPSY_1120"/>
<evidence type="ECO:0000313" key="2">
    <source>
        <dbReference type="EMBL" id="KFI82270.1"/>
    </source>
</evidence>
<name>A0A087CG70_9BIFI</name>
<comment type="caution">
    <text evidence="2">The sequence shown here is derived from an EMBL/GenBank/DDBJ whole genome shotgun (WGS) entry which is preliminary data.</text>
</comment>
<evidence type="ECO:0000256" key="1">
    <source>
        <dbReference type="SAM" id="MobiDB-lite"/>
    </source>
</evidence>
<evidence type="ECO:0000313" key="3">
    <source>
        <dbReference type="Proteomes" id="UP000029050"/>
    </source>
</evidence>
<gene>
    <name evidence="2" type="ORF">BPSY_1120</name>
</gene>